<reference evidence="1" key="3">
    <citation type="submission" date="2020-05" db="UniProtKB">
        <authorList>
            <consortium name="EnsemblMetazoa"/>
        </authorList>
    </citation>
    <scope>IDENTIFICATION</scope>
    <source>
        <strain evidence="1">PEST</strain>
    </source>
</reference>
<reference evidence="1 2" key="2">
    <citation type="journal article" date="2004" name="Trends Parasitol.">
        <title>The Anopheles gambiae genome: an update.</title>
        <authorList>
            <person name="Mongin E."/>
            <person name="Louis C."/>
            <person name="Holt R.A."/>
            <person name="Birney E."/>
            <person name="Collins F.H."/>
        </authorList>
    </citation>
    <scope>NUCLEOTIDE SEQUENCE [LARGE SCALE GENOMIC DNA]</scope>
    <source>
        <strain evidence="1 2">PEST</strain>
    </source>
</reference>
<name>A0A453Z0Q1_ANOGA</name>
<dbReference type="InParanoid" id="A0A453Z0Q1"/>
<reference evidence="1 2" key="1">
    <citation type="journal article" date="2002" name="Science">
        <title>The genome sequence of the malaria mosquito Anopheles gambiae.</title>
        <authorList>
            <person name="Holt R.A."/>
            <person name="Subramanian G.M."/>
            <person name="Halpern A."/>
            <person name="Sutton G.G."/>
            <person name="Charlab R."/>
            <person name="Nusskern D.R."/>
            <person name="Wincker P."/>
            <person name="Clark A.G."/>
            <person name="Ribeiro J.M."/>
            <person name="Wides R."/>
            <person name="Salzberg S.L."/>
            <person name="Loftus B."/>
            <person name="Yandell M."/>
            <person name="Majoros W.H."/>
            <person name="Rusch D.B."/>
            <person name="Lai Z."/>
            <person name="Kraft C.L."/>
            <person name="Abril J.F."/>
            <person name="Anthouard V."/>
            <person name="Arensburger P."/>
            <person name="Atkinson P.W."/>
            <person name="Baden H."/>
            <person name="de Berardinis V."/>
            <person name="Baldwin D."/>
            <person name="Benes V."/>
            <person name="Biedler J."/>
            <person name="Blass C."/>
            <person name="Bolanos R."/>
            <person name="Boscus D."/>
            <person name="Barnstead M."/>
            <person name="Cai S."/>
            <person name="Center A."/>
            <person name="Chaturverdi K."/>
            <person name="Christophides G.K."/>
            <person name="Chrystal M.A."/>
            <person name="Clamp M."/>
            <person name="Cravchik A."/>
            <person name="Curwen V."/>
            <person name="Dana A."/>
            <person name="Delcher A."/>
            <person name="Dew I."/>
            <person name="Evans C.A."/>
            <person name="Flanigan M."/>
            <person name="Grundschober-Freimoser A."/>
            <person name="Friedli L."/>
            <person name="Gu Z."/>
            <person name="Guan P."/>
            <person name="Guigo R."/>
            <person name="Hillenmeyer M.E."/>
            <person name="Hladun S.L."/>
            <person name="Hogan J.R."/>
            <person name="Hong Y.S."/>
            <person name="Hoover J."/>
            <person name="Jaillon O."/>
            <person name="Ke Z."/>
            <person name="Kodira C."/>
            <person name="Kokoza E."/>
            <person name="Koutsos A."/>
            <person name="Letunic I."/>
            <person name="Levitsky A."/>
            <person name="Liang Y."/>
            <person name="Lin J.J."/>
            <person name="Lobo N.F."/>
            <person name="Lopez J.R."/>
            <person name="Malek J.A."/>
            <person name="McIntosh T.C."/>
            <person name="Meister S."/>
            <person name="Miller J."/>
            <person name="Mobarry C."/>
            <person name="Mongin E."/>
            <person name="Murphy S.D."/>
            <person name="O'Brochta D.A."/>
            <person name="Pfannkoch C."/>
            <person name="Qi R."/>
            <person name="Regier M.A."/>
            <person name="Remington K."/>
            <person name="Shao H."/>
            <person name="Sharakhova M.V."/>
            <person name="Sitter C.D."/>
            <person name="Shetty J."/>
            <person name="Smith T.J."/>
            <person name="Strong R."/>
            <person name="Sun J."/>
            <person name="Thomasova D."/>
            <person name="Ton L.Q."/>
            <person name="Topalis P."/>
            <person name="Tu Z."/>
            <person name="Unger M.F."/>
            <person name="Walenz B."/>
            <person name="Wang A."/>
            <person name="Wang J."/>
            <person name="Wang M."/>
            <person name="Wang X."/>
            <person name="Woodford K.J."/>
            <person name="Wortman J.R."/>
            <person name="Wu M."/>
            <person name="Yao A."/>
            <person name="Zdobnov E.M."/>
            <person name="Zhang H."/>
            <person name="Zhao Q."/>
            <person name="Zhao S."/>
            <person name="Zhu S.C."/>
            <person name="Zhimulev I."/>
            <person name="Coluzzi M."/>
            <person name="della Torre A."/>
            <person name="Roth C.W."/>
            <person name="Louis C."/>
            <person name="Kalush F."/>
            <person name="Mural R.J."/>
            <person name="Myers E.W."/>
            <person name="Adams M.D."/>
            <person name="Smith H.O."/>
            <person name="Broder S."/>
            <person name="Gardner M.J."/>
            <person name="Fraser C.M."/>
            <person name="Birney E."/>
            <person name="Bork P."/>
            <person name="Brey P.T."/>
            <person name="Venter J.C."/>
            <person name="Weissenbach J."/>
            <person name="Kafatos F.C."/>
            <person name="Collins F.H."/>
            <person name="Hoffman S.L."/>
        </authorList>
    </citation>
    <scope>NUCLEOTIDE SEQUENCE [LARGE SCALE GENOMIC DNA]</scope>
    <source>
        <strain evidence="1 2">PEST</strain>
    </source>
</reference>
<proteinExistence type="predicted"/>
<sequence>MGGVYKKRKHPSNGCVVEIELLLRSQVESSNRCACRHQCPYLYYTPSTETVLSVQKDKEKRTKCYELLLCYSFWLRLCPARPPPSDTDCWVEQDIMAVMEVMADTMGMEDTEDMEVDISRTAMVTDILVNMAAMEDTTVDTVDTVVTAGTADTVDTEDTVDMVAMEEFDPISDKDLITVSLHL</sequence>
<protein>
    <submittedName>
        <fullName evidence="1">Uncharacterized protein</fullName>
    </submittedName>
</protein>
<keyword evidence="2" id="KW-1185">Reference proteome</keyword>
<dbReference type="Proteomes" id="UP000007062">
    <property type="component" value="Chromosome 2R"/>
</dbReference>
<organism evidence="1 2">
    <name type="scientific">Anopheles gambiae</name>
    <name type="common">African malaria mosquito</name>
    <dbReference type="NCBI Taxonomy" id="7165"/>
    <lineage>
        <taxon>Eukaryota</taxon>
        <taxon>Metazoa</taxon>
        <taxon>Ecdysozoa</taxon>
        <taxon>Arthropoda</taxon>
        <taxon>Hexapoda</taxon>
        <taxon>Insecta</taxon>
        <taxon>Pterygota</taxon>
        <taxon>Neoptera</taxon>
        <taxon>Endopterygota</taxon>
        <taxon>Diptera</taxon>
        <taxon>Nematocera</taxon>
        <taxon>Culicoidea</taxon>
        <taxon>Culicidae</taxon>
        <taxon>Anophelinae</taxon>
        <taxon>Anopheles</taxon>
    </lineage>
</organism>
<dbReference type="AlphaFoldDB" id="A0A453Z0Q1"/>
<accession>A0A453Z0Q1</accession>
<evidence type="ECO:0000313" key="1">
    <source>
        <dbReference type="EnsemblMetazoa" id="AGAP029382-PA"/>
    </source>
</evidence>
<evidence type="ECO:0000313" key="2">
    <source>
        <dbReference type="Proteomes" id="UP000007062"/>
    </source>
</evidence>
<dbReference type="EnsemblMetazoa" id="AGAP029382-RA">
    <property type="protein sequence ID" value="AGAP029382-PA"/>
    <property type="gene ID" value="AGAP029382"/>
</dbReference>
<dbReference type="EMBL" id="AAAB01008844">
    <property type="status" value="NOT_ANNOTATED_CDS"/>
    <property type="molecule type" value="Genomic_DNA"/>
</dbReference>
<dbReference type="VEuPathDB" id="VectorBase:AGAP029382"/>